<name>A0A167EQP2_9ASCO</name>
<dbReference type="EMBL" id="CP014502">
    <property type="protein sequence ID" value="ANB14355.1"/>
    <property type="molecule type" value="Genomic_DNA"/>
</dbReference>
<evidence type="ECO:0000313" key="2">
    <source>
        <dbReference type="EMBL" id="ANB14355.1"/>
    </source>
</evidence>
<dbReference type="RefSeq" id="XP_018736832.1">
    <property type="nucleotide sequence ID" value="XM_018882458.1"/>
</dbReference>
<gene>
    <name evidence="2" type="ORF">AWJ20_5325</name>
</gene>
<feature type="region of interest" description="Disordered" evidence="1">
    <location>
        <begin position="1"/>
        <end position="204"/>
    </location>
</feature>
<dbReference type="KEGG" id="slb:AWJ20_5325"/>
<reference evidence="2 3" key="1">
    <citation type="submission" date="2016-02" db="EMBL/GenBank/DDBJ databases">
        <title>Complete genome sequence and transcriptome regulation of the pentose utilising yeast Sugiyamaella lignohabitans.</title>
        <authorList>
            <person name="Bellasio M."/>
            <person name="Peymann A."/>
            <person name="Valli M."/>
            <person name="Sipitzky M."/>
            <person name="Graf A."/>
            <person name="Sauer M."/>
            <person name="Marx H."/>
            <person name="Mattanovich D."/>
        </authorList>
    </citation>
    <scope>NUCLEOTIDE SEQUENCE [LARGE SCALE GENOMIC DNA]</scope>
    <source>
        <strain evidence="2 3">CBS 10342</strain>
    </source>
</reference>
<dbReference type="GeneID" id="30037554"/>
<feature type="region of interest" description="Disordered" evidence="1">
    <location>
        <begin position="278"/>
        <end position="307"/>
    </location>
</feature>
<organism evidence="2 3">
    <name type="scientific">Sugiyamaella lignohabitans</name>
    <dbReference type="NCBI Taxonomy" id="796027"/>
    <lineage>
        <taxon>Eukaryota</taxon>
        <taxon>Fungi</taxon>
        <taxon>Dikarya</taxon>
        <taxon>Ascomycota</taxon>
        <taxon>Saccharomycotina</taxon>
        <taxon>Dipodascomycetes</taxon>
        <taxon>Dipodascales</taxon>
        <taxon>Trichomonascaceae</taxon>
        <taxon>Sugiyamaella</taxon>
    </lineage>
</organism>
<feature type="compositionally biased region" description="Low complexity" evidence="1">
    <location>
        <begin position="185"/>
        <end position="203"/>
    </location>
</feature>
<evidence type="ECO:0000313" key="3">
    <source>
        <dbReference type="Proteomes" id="UP000189580"/>
    </source>
</evidence>
<accession>A0A167EQP2</accession>
<feature type="compositionally biased region" description="Polar residues" evidence="1">
    <location>
        <begin position="20"/>
        <end position="37"/>
    </location>
</feature>
<dbReference type="Proteomes" id="UP000189580">
    <property type="component" value="Chromosome d"/>
</dbReference>
<evidence type="ECO:0000256" key="1">
    <source>
        <dbReference type="SAM" id="MobiDB-lite"/>
    </source>
</evidence>
<keyword evidence="3" id="KW-1185">Reference proteome</keyword>
<feature type="compositionally biased region" description="Polar residues" evidence="1">
    <location>
        <begin position="124"/>
        <end position="147"/>
    </location>
</feature>
<proteinExistence type="predicted"/>
<protein>
    <submittedName>
        <fullName evidence="2">GTPase-activating protein, putative</fullName>
    </submittedName>
</protein>
<dbReference type="AlphaFoldDB" id="A0A167EQP2"/>
<sequence>MSASTSPSMRMPAAFRALALSSSPQQSGLESQEPSGNGSNGLLKRGDKLNNDDPLSPNLNQKPTSISNEIISNSDLADADGAENSTVDGEDDELTAPSTPRTTVDYDLSTKSLSTPIAPPLRHTFSSPSLTVANGTSPSSTRKVPTSNKDDNHDSSANIELADDEPAGVSDSIKNESANGTADTNANIRLDNNSNDNTNTEHNLTSQAQDSDTHAFITTEPGSLMDEKYLLSERDRYGFKKTMGFKSVEEYNAWWKKYRLHLIRRKKKWDKLIGDNGGYLPPSETDGGVPVPSRFPSRSDTGKCYGV</sequence>
<feature type="compositionally biased region" description="Polar residues" evidence="1">
    <location>
        <begin position="175"/>
        <end position="184"/>
    </location>
</feature>
<feature type="compositionally biased region" description="Polar residues" evidence="1">
    <location>
        <begin position="61"/>
        <end position="75"/>
    </location>
</feature>